<accession>A0A1V6T9Z0</accession>
<dbReference type="Gene3D" id="3.30.559.10">
    <property type="entry name" value="Chloramphenicol acetyltransferase-like domain"/>
    <property type="match status" value="2"/>
</dbReference>
<comment type="caution">
    <text evidence="5">The sequence shown here is derived from an EMBL/GenBank/DDBJ whole genome shotgun (WGS) entry which is preliminary data.</text>
</comment>
<dbReference type="AlphaFoldDB" id="A0A1V6T9Z0"/>
<evidence type="ECO:0000313" key="6">
    <source>
        <dbReference type="Proteomes" id="UP000191285"/>
    </source>
</evidence>
<dbReference type="PANTHER" id="PTHR31896:SF69">
    <property type="entry name" value="FAMILY REGULATORY PROTEIN, PUTATIVE (AFU_ORTHOLOGUE AFUA_3G14730)-RELATED"/>
    <property type="match status" value="1"/>
</dbReference>
<name>A0A1V6T9Z0_9EURO</name>
<evidence type="ECO:0000256" key="1">
    <source>
        <dbReference type="ARBA" id="ARBA00005179"/>
    </source>
</evidence>
<dbReference type="PANTHER" id="PTHR31896">
    <property type="entry name" value="FAMILY REGULATORY PROTEIN, PUTATIVE (AFU_ORTHOLOGUE AFUA_3G14730)-RELATED"/>
    <property type="match status" value="1"/>
</dbReference>
<evidence type="ECO:0000256" key="3">
    <source>
        <dbReference type="ARBA" id="ARBA00022679"/>
    </source>
</evidence>
<dbReference type="EMBL" id="MLKD01000009">
    <property type="protein sequence ID" value="OQE23197.1"/>
    <property type="molecule type" value="Genomic_DNA"/>
</dbReference>
<dbReference type="Proteomes" id="UP000191285">
    <property type="component" value="Unassembled WGS sequence"/>
</dbReference>
<evidence type="ECO:0000256" key="2">
    <source>
        <dbReference type="ARBA" id="ARBA00009861"/>
    </source>
</evidence>
<keyword evidence="4" id="KW-0012">Acyltransferase</keyword>
<dbReference type="OrthoDB" id="21502at2759"/>
<keyword evidence="3" id="KW-0808">Transferase</keyword>
<keyword evidence="6" id="KW-1185">Reference proteome</keyword>
<sequence>MSNERQLSDVSEDVYPLYPFDNEKTNRCFVSWPMLFNDVLDPELLNNALSRLLGMKEWCKLGGRLRLKTNGGLEVYVQHYSVDQSRTFFTHQNFDMVIQNHPIACHWPMQTNSSSPQSISDSDDFKSFVTRHKFPTFEQMVQQSLPMISLHISSFQDATIVSLVWPHALMDAFGGQALLSAWSLVLNSQEENLYPVYGAKNDLLRDAIFSNPESHEELKLEKRRLSGMGLYMFLLRHIWNSIWGASRQRRLICLSKDTLKEIKRRAQEEISESQDHNPNTYQHISSGDALTAWISQTVALSEPTIRPITILSLLNVRFRLPQFINSTGVFLQNLTLGTFSFISSSEVKGTIGSIALSHRQHFTEQATAEQVSAFLRSGYKALDAGQTPGVLFGESDALPIIFNNMEKAELIKTVDFSAAVKDQGDFSEDRMNPVGSMVNYYYENVGQPYKGFNLFTMLGQDHAGNHWLEGTLLPRAWTKIEEELKKIEESP</sequence>
<dbReference type="InterPro" id="IPR023213">
    <property type="entry name" value="CAT-like_dom_sf"/>
</dbReference>
<proteinExistence type="inferred from homology"/>
<dbReference type="InterPro" id="IPR051283">
    <property type="entry name" value="Sec_Metabolite_Acyltrans"/>
</dbReference>
<comment type="similarity">
    <text evidence="2">Belongs to the plant acyltransferase family.</text>
</comment>
<organism evidence="5 6">
    <name type="scientific">Penicillium steckii</name>
    <dbReference type="NCBI Taxonomy" id="303698"/>
    <lineage>
        <taxon>Eukaryota</taxon>
        <taxon>Fungi</taxon>
        <taxon>Dikarya</taxon>
        <taxon>Ascomycota</taxon>
        <taxon>Pezizomycotina</taxon>
        <taxon>Eurotiomycetes</taxon>
        <taxon>Eurotiomycetidae</taxon>
        <taxon>Eurotiales</taxon>
        <taxon>Aspergillaceae</taxon>
        <taxon>Penicillium</taxon>
    </lineage>
</organism>
<evidence type="ECO:0000313" key="5">
    <source>
        <dbReference type="EMBL" id="OQE23197.1"/>
    </source>
</evidence>
<comment type="pathway">
    <text evidence="1">Secondary metabolite biosynthesis.</text>
</comment>
<evidence type="ECO:0000256" key="4">
    <source>
        <dbReference type="ARBA" id="ARBA00023315"/>
    </source>
</evidence>
<reference evidence="6" key="1">
    <citation type="journal article" date="2017" name="Nat. Microbiol.">
        <title>Global analysis of biosynthetic gene clusters reveals vast potential of secondary metabolite production in Penicillium species.</title>
        <authorList>
            <person name="Nielsen J.C."/>
            <person name="Grijseels S."/>
            <person name="Prigent S."/>
            <person name="Ji B."/>
            <person name="Dainat J."/>
            <person name="Nielsen K.F."/>
            <person name="Frisvad J.C."/>
            <person name="Workman M."/>
            <person name="Nielsen J."/>
        </authorList>
    </citation>
    <scope>NUCLEOTIDE SEQUENCE [LARGE SCALE GENOMIC DNA]</scope>
    <source>
        <strain evidence="6">IBT 24891</strain>
    </source>
</reference>
<protein>
    <submittedName>
        <fullName evidence="5">Uncharacterized protein</fullName>
    </submittedName>
</protein>
<dbReference type="GO" id="GO:0016746">
    <property type="term" value="F:acyltransferase activity"/>
    <property type="evidence" value="ECO:0007669"/>
    <property type="project" value="UniProtKB-KW"/>
</dbReference>
<gene>
    <name evidence="5" type="ORF">PENSTE_c009G09649</name>
</gene>